<sequence>MSRIQVPDISHSPDDNDTFDKCTLSERIRSPHDNRQPIDKLPGELLAYIFIVREELTRSIAKRNESRYTPFQDIVVQVSSRWRQVAIASPALWTYIRITNARSRDITDLWISRAGPETLLDIDIELLAPYCASVSCGIADWKGQEEHATSMFECLSHHGAGPQRWRSLSFSALQPEPIYRLIRLLNQKPAPKLQQLYLYVNHLLGSESDSGRGWTEALYSLDHAMPNLAHVEFGRVSWKYVFDRPKPLLSGLSTLKLLGGFEFPASLPKLHQLLSANPSLELLELNIGATPPHTLNPLRGDRPLNPAHLPSLRTLSLGWDFDITWGWGITSLLRAPLLESLSLAGCDFSQGQIASAAFFDYVITGQFPGDNSPINTPTNNPLFPSLRKLDVSNVFLVNTNKAIDMVASFPFITRLSISCSVAPLALSGLQHSLPRLDALSLFCRGNGLHKCLQKISEPVSLREQNGYPVRVEHIVVSPMYGVRAV</sequence>
<dbReference type="Gene3D" id="3.80.10.10">
    <property type="entry name" value="Ribonuclease Inhibitor"/>
    <property type="match status" value="1"/>
</dbReference>
<evidence type="ECO:0000313" key="3">
    <source>
        <dbReference type="Proteomes" id="UP000663850"/>
    </source>
</evidence>
<accession>A0A8H3CS06</accession>
<dbReference type="InterPro" id="IPR032675">
    <property type="entry name" value="LRR_dom_sf"/>
</dbReference>
<evidence type="ECO:0000313" key="2">
    <source>
        <dbReference type="EMBL" id="CAE6494678.1"/>
    </source>
</evidence>
<dbReference type="SUPFAM" id="SSF52058">
    <property type="entry name" value="L domain-like"/>
    <property type="match status" value="1"/>
</dbReference>
<evidence type="ECO:0008006" key="4">
    <source>
        <dbReference type="Google" id="ProtNLM"/>
    </source>
</evidence>
<organism evidence="2 3">
    <name type="scientific">Rhizoctonia solani</name>
    <dbReference type="NCBI Taxonomy" id="456999"/>
    <lineage>
        <taxon>Eukaryota</taxon>
        <taxon>Fungi</taxon>
        <taxon>Dikarya</taxon>
        <taxon>Basidiomycota</taxon>
        <taxon>Agaricomycotina</taxon>
        <taxon>Agaricomycetes</taxon>
        <taxon>Cantharellales</taxon>
        <taxon>Ceratobasidiaceae</taxon>
        <taxon>Rhizoctonia</taxon>
    </lineage>
</organism>
<dbReference type="Proteomes" id="UP000663850">
    <property type="component" value="Unassembled WGS sequence"/>
</dbReference>
<feature type="compositionally biased region" description="Basic and acidic residues" evidence="1">
    <location>
        <begin position="11"/>
        <end position="20"/>
    </location>
</feature>
<dbReference type="EMBL" id="CAJMWZ010004747">
    <property type="protein sequence ID" value="CAE6494678.1"/>
    <property type="molecule type" value="Genomic_DNA"/>
</dbReference>
<comment type="caution">
    <text evidence="2">The sequence shown here is derived from an EMBL/GenBank/DDBJ whole genome shotgun (WGS) entry which is preliminary data.</text>
</comment>
<feature type="region of interest" description="Disordered" evidence="1">
    <location>
        <begin position="1"/>
        <end position="20"/>
    </location>
</feature>
<dbReference type="AlphaFoldDB" id="A0A8H3CS06"/>
<gene>
    <name evidence="2" type="ORF">RDB_LOCUS88276</name>
</gene>
<evidence type="ECO:0000256" key="1">
    <source>
        <dbReference type="SAM" id="MobiDB-lite"/>
    </source>
</evidence>
<proteinExistence type="predicted"/>
<protein>
    <recommendedName>
        <fullName evidence="4">F-box domain-containing protein</fullName>
    </recommendedName>
</protein>
<name>A0A8H3CS06_9AGAM</name>
<reference evidence="2" key="1">
    <citation type="submission" date="2021-01" db="EMBL/GenBank/DDBJ databases">
        <authorList>
            <person name="Kaushik A."/>
        </authorList>
    </citation>
    <scope>NUCLEOTIDE SEQUENCE</scope>
    <source>
        <strain evidence="2">Type strain: AG8-Rh-89/</strain>
    </source>
</reference>